<evidence type="ECO:0000313" key="3">
    <source>
        <dbReference type="Proteomes" id="UP000823749"/>
    </source>
</evidence>
<evidence type="ECO:0000256" key="1">
    <source>
        <dbReference type="SAM" id="MobiDB-lite"/>
    </source>
</evidence>
<dbReference type="EMBL" id="JACTNZ010000002">
    <property type="protein sequence ID" value="KAG5562590.1"/>
    <property type="molecule type" value="Genomic_DNA"/>
</dbReference>
<protein>
    <submittedName>
        <fullName evidence="2">Uncharacterized protein</fullName>
    </submittedName>
</protein>
<gene>
    <name evidence="2" type="ORF">RHGRI_005347</name>
</gene>
<sequence length="164" mass="17806">MLQPWEMTLSFLVRGLRKLHRDPVNRTECVFMVGRSHSPKSSTKLQSVRVKIQQGKPQQWAGRIPRGSGGMDRSRGSDFGNNENTGANNFLGIFGDVTNYHYGDLYNNVNHVNATSSSNANQEIWSGLGSGAPFGSTSNAGRFCSEETKYGSPYGGTGHGSSSN</sequence>
<dbReference type="AlphaFoldDB" id="A0AAV6LCZ5"/>
<feature type="compositionally biased region" description="Gly residues" evidence="1">
    <location>
        <begin position="153"/>
        <end position="164"/>
    </location>
</feature>
<evidence type="ECO:0000313" key="2">
    <source>
        <dbReference type="EMBL" id="KAG5562590.1"/>
    </source>
</evidence>
<reference evidence="2" key="1">
    <citation type="submission" date="2020-08" db="EMBL/GenBank/DDBJ databases">
        <title>Plant Genome Project.</title>
        <authorList>
            <person name="Zhang R.-G."/>
        </authorList>
    </citation>
    <scope>NUCLEOTIDE SEQUENCE</scope>
    <source>
        <strain evidence="2">WSP0</strain>
        <tissue evidence="2">Leaf</tissue>
    </source>
</reference>
<dbReference type="Proteomes" id="UP000823749">
    <property type="component" value="Chromosome 2"/>
</dbReference>
<feature type="region of interest" description="Disordered" evidence="1">
    <location>
        <begin position="136"/>
        <end position="164"/>
    </location>
</feature>
<accession>A0AAV6LCZ5</accession>
<name>A0AAV6LCZ5_9ERIC</name>
<keyword evidence="3" id="KW-1185">Reference proteome</keyword>
<feature type="region of interest" description="Disordered" evidence="1">
    <location>
        <begin position="54"/>
        <end position="82"/>
    </location>
</feature>
<organism evidence="2 3">
    <name type="scientific">Rhododendron griersonianum</name>
    <dbReference type="NCBI Taxonomy" id="479676"/>
    <lineage>
        <taxon>Eukaryota</taxon>
        <taxon>Viridiplantae</taxon>
        <taxon>Streptophyta</taxon>
        <taxon>Embryophyta</taxon>
        <taxon>Tracheophyta</taxon>
        <taxon>Spermatophyta</taxon>
        <taxon>Magnoliopsida</taxon>
        <taxon>eudicotyledons</taxon>
        <taxon>Gunneridae</taxon>
        <taxon>Pentapetalae</taxon>
        <taxon>asterids</taxon>
        <taxon>Ericales</taxon>
        <taxon>Ericaceae</taxon>
        <taxon>Ericoideae</taxon>
        <taxon>Rhodoreae</taxon>
        <taxon>Rhododendron</taxon>
    </lineage>
</organism>
<comment type="caution">
    <text evidence="2">The sequence shown here is derived from an EMBL/GenBank/DDBJ whole genome shotgun (WGS) entry which is preliminary data.</text>
</comment>
<proteinExistence type="predicted"/>